<feature type="region of interest" description="Disordered" evidence="1">
    <location>
        <begin position="1"/>
        <end position="68"/>
    </location>
</feature>
<feature type="compositionally biased region" description="Low complexity" evidence="1">
    <location>
        <begin position="50"/>
        <end position="63"/>
    </location>
</feature>
<proteinExistence type="predicted"/>
<dbReference type="EnsemblPlants" id="EMT16615">
    <property type="protein sequence ID" value="EMT16615"/>
    <property type="gene ID" value="F775_42606"/>
</dbReference>
<evidence type="ECO:0000313" key="2">
    <source>
        <dbReference type="EnsemblPlants" id="EMT16615"/>
    </source>
</evidence>
<evidence type="ECO:0000256" key="1">
    <source>
        <dbReference type="SAM" id="MobiDB-lite"/>
    </source>
</evidence>
<protein>
    <submittedName>
        <fullName evidence="2">Uncharacterized protein</fullName>
    </submittedName>
</protein>
<accession>N1QXV0</accession>
<sequence length="123" mass="12556">MDPAALPGEAELAPTSPSQPKGDSSSPSVSSPSAASPARGLPGDGDGEAGRSSGGVSKSSSRSNTCTAVVSAKLTRRERFRAIVSSSVAGDWRTAPPLVSMGAGLGVVELGFRRWKRCGFYFL</sequence>
<organism evidence="2">
    <name type="scientific">Aegilops tauschii</name>
    <name type="common">Tausch's goatgrass</name>
    <name type="synonym">Aegilops squarrosa</name>
    <dbReference type="NCBI Taxonomy" id="37682"/>
    <lineage>
        <taxon>Eukaryota</taxon>
        <taxon>Viridiplantae</taxon>
        <taxon>Streptophyta</taxon>
        <taxon>Embryophyta</taxon>
        <taxon>Tracheophyta</taxon>
        <taxon>Spermatophyta</taxon>
        <taxon>Magnoliopsida</taxon>
        <taxon>Liliopsida</taxon>
        <taxon>Poales</taxon>
        <taxon>Poaceae</taxon>
        <taxon>BOP clade</taxon>
        <taxon>Pooideae</taxon>
        <taxon>Triticodae</taxon>
        <taxon>Triticeae</taxon>
        <taxon>Triticinae</taxon>
        <taxon>Aegilops</taxon>
    </lineage>
</organism>
<reference evidence="2" key="1">
    <citation type="submission" date="2015-06" db="UniProtKB">
        <authorList>
            <consortium name="EnsemblPlants"/>
        </authorList>
    </citation>
    <scope>IDENTIFICATION</scope>
</reference>
<name>N1QXV0_AEGTA</name>
<dbReference type="AlphaFoldDB" id="N1QXV0"/>
<feature type="compositionally biased region" description="Low complexity" evidence="1">
    <location>
        <begin position="1"/>
        <end position="38"/>
    </location>
</feature>